<dbReference type="Ensembl" id="ENSMMOT00000017408.1">
    <property type="protein sequence ID" value="ENSMMOP00000017125.1"/>
    <property type="gene ID" value="ENSMMOG00000013032.1"/>
</dbReference>
<dbReference type="GO" id="GO:0097225">
    <property type="term" value="C:sperm midpiece"/>
    <property type="evidence" value="ECO:0007669"/>
    <property type="project" value="TreeGrafter"/>
</dbReference>
<dbReference type="GO" id="GO:0007288">
    <property type="term" value="P:sperm axoneme assembly"/>
    <property type="evidence" value="ECO:0007669"/>
    <property type="project" value="TreeGrafter"/>
</dbReference>
<dbReference type="AlphaFoldDB" id="A0A3Q4BDX0"/>
<accession>A0A3Q4BDX0</accession>
<evidence type="ECO:0000256" key="1">
    <source>
        <dbReference type="SAM" id="Coils"/>
    </source>
</evidence>
<dbReference type="GO" id="GO:0005737">
    <property type="term" value="C:cytoplasm"/>
    <property type="evidence" value="ECO:0007669"/>
    <property type="project" value="UniProtKB-ARBA"/>
</dbReference>
<feature type="region of interest" description="Disordered" evidence="2">
    <location>
        <begin position="533"/>
        <end position="560"/>
    </location>
</feature>
<dbReference type="InterPro" id="IPR001715">
    <property type="entry name" value="CH_dom"/>
</dbReference>
<feature type="coiled-coil region" evidence="1">
    <location>
        <begin position="185"/>
        <end position="221"/>
    </location>
</feature>
<dbReference type="InterPro" id="IPR054517">
    <property type="entry name" value="SPEF2_D5"/>
</dbReference>
<sequence>MSDILCRWLNEELRLSQVVEPKTLAKNFSSGYLIGEVLYKYQLQNDFSMFTKKDTSISKLNNFTRLEPTLYLLGISLDINMAQALMQEKQGVAARLLYQLYTSLEKQKKARIGGTMMEMIQPAASAGLHKKEYEIYSDVCIGQDYDTAASGAKLILQSSSKYIQDIQQRLGENAAAREQRERRLNRFMMEQLKAHEAQEEAQREEQLVRRLTRQTQQEQRLVAQLLQIRRQKEVIRENCLFREQQYQQRRERDFQESLEREAKLERPEEIRRELEFCDRIAAERAQIRYMKHFAICEDILEQMVDLATKVGEYQLVNDNQIPEKQMREWKELLLHGLPLYEPSKSQQPGSELSEPLDPIELKKQEILNNRDYDEYTNMVGEWAWPEEAGETKSPPAINSILRHIVIRLRNLAHQPVVCPNSPSFPRFTLKACVLGKFCSGKSTCLAKIAEAHGIHVLSADTLIEEALNAHQKGKKVGHPSLFNRVTKVISDLRQQNICFVPTRQIPPRSRWILDGFPLDITQAHMLEKALGGPVRNTVKSNSTDLTADPNPPKPPPPPAPALDLAVLLDIPNERVAQRSLSHTGTPCIGLCCLLSTIVPLSSRISSFQETWPKLEEWFDEKQNILVRVDADVDEEELYKRLEWVLQAMMHPQKGEWFLYFLSVSVFCYIPRNPPSPGSSSWVYVDEPLPSKLCSHWDTMCESYVNNIKAVMQQLRSQHAMINHHLYSTREEYKNYLRRPDQKQQLVSQWQKDFNSIFDDMREDGETKELCEHLRDISDQRKEEDEKERDALLGEGWLEDHTAILINHHSILLQMEMDRFQATLCILKVYYLSMYSQMFSELPSNAVRISLLDTQKMKDQYKGLLRGLLLIIHDTIDVCVHLTSIDQLSQVCRHHIEAAVNLQNEVVLVCNDFIIVLIHHTTLQEDFPFLSHPQLMEIVSLLMDEFELIDWRWFLLSAAFPWPTPSLMQLLAVLQRFRATDMAHTGYVNEEQYLQVGTDLWFSRENVQPVPEDPSEPLPYDRLANLRRFFFKLFADHSFSPPRLDYVSMLQYFAADPNPRQGFIRALSVVLGQHLRDSSPSDLVKVSNSTHKEKELGYRPEDCVPFSVLSQHPFIQGLMENSRYQLVVSNWTIDCI</sequence>
<proteinExistence type="predicted"/>
<organism evidence="4 5">
    <name type="scientific">Mola mola</name>
    <name type="common">Ocean sunfish</name>
    <name type="synonym">Tetraodon mola</name>
    <dbReference type="NCBI Taxonomy" id="94237"/>
    <lineage>
        <taxon>Eukaryota</taxon>
        <taxon>Metazoa</taxon>
        <taxon>Chordata</taxon>
        <taxon>Craniata</taxon>
        <taxon>Vertebrata</taxon>
        <taxon>Euteleostomi</taxon>
        <taxon>Actinopterygii</taxon>
        <taxon>Neopterygii</taxon>
        <taxon>Teleostei</taxon>
        <taxon>Neoteleostei</taxon>
        <taxon>Acanthomorphata</taxon>
        <taxon>Eupercaria</taxon>
        <taxon>Tetraodontiformes</taxon>
        <taxon>Molidae</taxon>
        <taxon>Mola</taxon>
    </lineage>
</organism>
<dbReference type="PANTHER" id="PTHR14919">
    <property type="entry name" value="KPL2-RELATED"/>
    <property type="match status" value="1"/>
</dbReference>
<dbReference type="Pfam" id="PF24082">
    <property type="entry name" value="SPEF2_C"/>
    <property type="match status" value="1"/>
</dbReference>
<dbReference type="Pfam" id="PF06294">
    <property type="entry name" value="CH_2"/>
    <property type="match status" value="1"/>
</dbReference>
<keyword evidence="1" id="KW-0175">Coiled coil</keyword>
<dbReference type="PANTHER" id="PTHR14919:SF0">
    <property type="entry name" value="SPERM FLAGELLAR PROTEIN 2"/>
    <property type="match status" value="1"/>
</dbReference>
<evidence type="ECO:0000313" key="5">
    <source>
        <dbReference type="Proteomes" id="UP000261620"/>
    </source>
</evidence>
<evidence type="ECO:0000259" key="3">
    <source>
        <dbReference type="PROSITE" id="PS50021"/>
    </source>
</evidence>
<name>A0A3Q4BDX0_MOLML</name>
<dbReference type="SUPFAM" id="SSF52540">
    <property type="entry name" value="P-loop containing nucleoside triphosphate hydrolases"/>
    <property type="match status" value="1"/>
</dbReference>
<dbReference type="InterPro" id="IPR027417">
    <property type="entry name" value="P-loop_NTPase"/>
</dbReference>
<dbReference type="InterPro" id="IPR056199">
    <property type="entry name" value="SPEF2_C"/>
</dbReference>
<reference evidence="4" key="2">
    <citation type="submission" date="2025-09" db="UniProtKB">
        <authorList>
            <consortium name="Ensembl"/>
        </authorList>
    </citation>
    <scope>IDENTIFICATION</scope>
</reference>
<reference evidence="4" key="1">
    <citation type="submission" date="2025-08" db="UniProtKB">
        <authorList>
            <consortium name="Ensembl"/>
        </authorList>
    </citation>
    <scope>IDENTIFICATION</scope>
</reference>
<feature type="compositionally biased region" description="Pro residues" evidence="2">
    <location>
        <begin position="549"/>
        <end position="560"/>
    </location>
</feature>
<dbReference type="InterPro" id="IPR010441">
    <property type="entry name" value="CH_2"/>
</dbReference>
<dbReference type="Pfam" id="PF22946">
    <property type="entry name" value="SPEF2_D5"/>
    <property type="match status" value="1"/>
</dbReference>
<dbReference type="GO" id="GO:0002177">
    <property type="term" value="C:manchette"/>
    <property type="evidence" value="ECO:0007669"/>
    <property type="project" value="TreeGrafter"/>
</dbReference>
<protein>
    <recommendedName>
        <fullName evidence="3">Calponin-homology (CH) domain-containing protein</fullName>
    </recommendedName>
</protein>
<dbReference type="InterPro" id="IPR052634">
    <property type="entry name" value="Sperm_flagellar-bone_growth"/>
</dbReference>
<dbReference type="Gene3D" id="3.40.50.300">
    <property type="entry name" value="P-loop containing nucleotide triphosphate hydrolases"/>
    <property type="match status" value="1"/>
</dbReference>
<keyword evidence="5" id="KW-1185">Reference proteome</keyword>
<dbReference type="Gene3D" id="1.10.418.10">
    <property type="entry name" value="Calponin-like domain"/>
    <property type="match status" value="1"/>
</dbReference>
<dbReference type="InterPro" id="IPR036872">
    <property type="entry name" value="CH_dom_sf"/>
</dbReference>
<feature type="domain" description="Calponin-homology (CH)" evidence="3">
    <location>
        <begin position="1"/>
        <end position="105"/>
    </location>
</feature>
<evidence type="ECO:0000256" key="2">
    <source>
        <dbReference type="SAM" id="MobiDB-lite"/>
    </source>
</evidence>
<evidence type="ECO:0000313" key="4">
    <source>
        <dbReference type="Ensembl" id="ENSMMOP00000017125.1"/>
    </source>
</evidence>
<dbReference type="PROSITE" id="PS50021">
    <property type="entry name" value="CH"/>
    <property type="match status" value="1"/>
</dbReference>
<dbReference type="Proteomes" id="UP000261620">
    <property type="component" value="Unplaced"/>
</dbReference>